<dbReference type="Proteomes" id="UP000002429">
    <property type="component" value="Plasmid pMOL30"/>
</dbReference>
<keyword evidence="3" id="KW-0614">Plasmid</keyword>
<sequence>MAHFPGTRRKPANLSRGAAPMDKFVQIIIAGANIAGCSSSLSRPDYRARVQQMKAKRWMCYAMFYAVAICVVITVKANPGHGYWWAPPLLYALMSWPFFMWYYCGKFQFTPHYVEPIELRCDETQLPCIEVERPVRRRGPSSLELLRRAPMEHQRQPSPPEARTPKRVPAAQRPATLPTPEMADKPMNGKRASVSKHSVPTVPTGLPGAAAAMTDHAEETTDAAKDYWQAKLHRQARHPDEFSLPLFPEEERALNANISSEDPFL</sequence>
<keyword evidence="4" id="KW-1185">Reference proteome</keyword>
<feature type="compositionally biased region" description="Basic and acidic residues" evidence="1">
    <location>
        <begin position="145"/>
        <end position="155"/>
    </location>
</feature>
<accession>Q1LAB5</accession>
<feature type="transmembrane region" description="Helical" evidence="2">
    <location>
        <begin position="58"/>
        <end position="77"/>
    </location>
</feature>
<keyword evidence="2" id="KW-0472">Membrane</keyword>
<feature type="transmembrane region" description="Helical" evidence="2">
    <location>
        <begin position="83"/>
        <end position="103"/>
    </location>
</feature>
<evidence type="ECO:0000256" key="1">
    <source>
        <dbReference type="SAM" id="MobiDB-lite"/>
    </source>
</evidence>
<name>Q1LAB5_CUPMC</name>
<reference evidence="4" key="1">
    <citation type="journal article" date="2010" name="PLoS ONE">
        <title>The complete genome sequence of Cupriavidus metallidurans strain CH34, a master survivalist in harsh and anthropogenic environments.</title>
        <authorList>
            <person name="Janssen P.J."/>
            <person name="Van Houdt R."/>
            <person name="Moors H."/>
            <person name="Monsieurs P."/>
            <person name="Morin N."/>
            <person name="Michaux A."/>
            <person name="Benotmane M.A."/>
            <person name="Leys N."/>
            <person name="Vallaeys T."/>
            <person name="Lapidus A."/>
            <person name="Monchy S."/>
            <person name="Medigue C."/>
            <person name="Taghavi S."/>
            <person name="McCorkle S."/>
            <person name="Dunn J."/>
            <person name="van der Lelie D."/>
            <person name="Mergeay M."/>
        </authorList>
    </citation>
    <scope>NUCLEOTIDE SEQUENCE [LARGE SCALE GENOMIC DNA]</scope>
    <source>
        <strain evidence="4">ATCC 43123 / DSM 2839 / NBRC 102507 / CH34</strain>
    </source>
</reference>
<keyword evidence="2" id="KW-1133">Transmembrane helix</keyword>
<dbReference type="HOGENOM" id="CLU_1049186_0_0_4"/>
<feature type="region of interest" description="Disordered" evidence="1">
    <location>
        <begin position="140"/>
        <end position="202"/>
    </location>
</feature>
<evidence type="ECO:0000256" key="2">
    <source>
        <dbReference type="SAM" id="Phobius"/>
    </source>
</evidence>
<geneLocation type="plasmid" evidence="3 4">
    <name>pMOL30</name>
</geneLocation>
<evidence type="ECO:0000313" key="4">
    <source>
        <dbReference type="Proteomes" id="UP000002429"/>
    </source>
</evidence>
<organism evidence="3 4">
    <name type="scientific">Cupriavidus metallidurans (strain ATCC 43123 / DSM 2839 / NBRC 102507 / CH34)</name>
    <name type="common">Ralstonia metallidurans</name>
    <dbReference type="NCBI Taxonomy" id="266264"/>
    <lineage>
        <taxon>Bacteria</taxon>
        <taxon>Pseudomonadati</taxon>
        <taxon>Pseudomonadota</taxon>
        <taxon>Betaproteobacteria</taxon>
        <taxon>Burkholderiales</taxon>
        <taxon>Burkholderiaceae</taxon>
        <taxon>Cupriavidus</taxon>
    </lineage>
</organism>
<gene>
    <name evidence="3" type="ordered locus">Rmet_6052</name>
</gene>
<proteinExistence type="predicted"/>
<dbReference type="EMBL" id="CP000354">
    <property type="protein sequence ID" value="ABF12911.1"/>
    <property type="molecule type" value="Genomic_DNA"/>
</dbReference>
<keyword evidence="2" id="KW-0812">Transmembrane</keyword>
<protein>
    <submittedName>
        <fullName evidence="3">Conjugal transfer protein</fullName>
    </submittedName>
</protein>
<dbReference type="AlphaFoldDB" id="Q1LAB5"/>
<dbReference type="KEGG" id="rme:Rmet_6052"/>
<evidence type="ECO:0000313" key="3">
    <source>
        <dbReference type="EMBL" id="ABF12911.1"/>
    </source>
</evidence>